<dbReference type="Proteomes" id="UP000622653">
    <property type="component" value="Unassembled WGS sequence"/>
</dbReference>
<keyword evidence="2" id="KW-0812">Transmembrane</keyword>
<name>A0A8J7KIB5_9BACL</name>
<feature type="transmembrane region" description="Helical" evidence="2">
    <location>
        <begin position="164"/>
        <end position="185"/>
    </location>
</feature>
<dbReference type="RefSeq" id="WP_194563729.1">
    <property type="nucleotide sequence ID" value="NZ_JADKPV010000010.1"/>
</dbReference>
<proteinExistence type="predicted"/>
<keyword evidence="5" id="KW-1185">Reference proteome</keyword>
<evidence type="ECO:0000256" key="2">
    <source>
        <dbReference type="SAM" id="Phobius"/>
    </source>
</evidence>
<evidence type="ECO:0000256" key="1">
    <source>
        <dbReference type="SAM" id="MobiDB-lite"/>
    </source>
</evidence>
<evidence type="ECO:0000313" key="4">
    <source>
        <dbReference type="EMBL" id="MBF4502243.1"/>
    </source>
</evidence>
<feature type="region of interest" description="Disordered" evidence="1">
    <location>
        <begin position="531"/>
        <end position="557"/>
    </location>
</feature>
<dbReference type="SUPFAM" id="SSF54001">
    <property type="entry name" value="Cysteine proteinases"/>
    <property type="match status" value="1"/>
</dbReference>
<dbReference type="InterPro" id="IPR038765">
    <property type="entry name" value="Papain-like_cys_pep_sf"/>
</dbReference>
<dbReference type="SMART" id="SM00460">
    <property type="entry name" value="TGc"/>
    <property type="match status" value="1"/>
</dbReference>
<feature type="transmembrane region" description="Helical" evidence="2">
    <location>
        <begin position="562"/>
        <end position="583"/>
    </location>
</feature>
<feature type="transmembrane region" description="Helical" evidence="2">
    <location>
        <begin position="197"/>
        <end position="215"/>
    </location>
</feature>
<feature type="compositionally biased region" description="Acidic residues" evidence="1">
    <location>
        <begin position="535"/>
        <end position="544"/>
    </location>
</feature>
<feature type="transmembrane region" description="Helical" evidence="2">
    <location>
        <begin position="6"/>
        <end position="28"/>
    </location>
</feature>
<feature type="transmembrane region" description="Helical" evidence="2">
    <location>
        <begin position="40"/>
        <end position="61"/>
    </location>
</feature>
<dbReference type="PANTHER" id="PTHR42736">
    <property type="entry name" value="PROTEIN-GLUTAMINE GAMMA-GLUTAMYLTRANSFERASE"/>
    <property type="match status" value="1"/>
</dbReference>
<gene>
    <name evidence="4" type="ORF">IRY55_12815</name>
</gene>
<evidence type="ECO:0000313" key="5">
    <source>
        <dbReference type="Proteomes" id="UP000622653"/>
    </source>
</evidence>
<dbReference type="Pfam" id="PF01841">
    <property type="entry name" value="Transglut_core"/>
    <property type="match status" value="1"/>
</dbReference>
<feature type="transmembrane region" description="Helical" evidence="2">
    <location>
        <begin position="140"/>
        <end position="158"/>
    </location>
</feature>
<dbReference type="EMBL" id="JADKPV010000010">
    <property type="protein sequence ID" value="MBF4502243.1"/>
    <property type="molecule type" value="Genomic_DNA"/>
</dbReference>
<dbReference type="Gene3D" id="3.10.620.30">
    <property type="match status" value="1"/>
</dbReference>
<feature type="transmembrane region" description="Helical" evidence="2">
    <location>
        <begin position="114"/>
        <end position="133"/>
    </location>
</feature>
<dbReference type="AlphaFoldDB" id="A0A8J7KIB5"/>
<accession>A0A8J7KIB5</accession>
<dbReference type="PANTHER" id="PTHR42736:SF1">
    <property type="entry name" value="PROTEIN-GLUTAMINE GAMMA-GLUTAMYLTRANSFERASE"/>
    <property type="match status" value="1"/>
</dbReference>
<comment type="caution">
    <text evidence="4">The sequence shown here is derived from an EMBL/GenBank/DDBJ whole genome shotgun (WGS) entry which is preliminary data.</text>
</comment>
<dbReference type="InterPro" id="IPR052901">
    <property type="entry name" value="Bact_TGase-like"/>
</dbReference>
<evidence type="ECO:0000259" key="3">
    <source>
        <dbReference type="SMART" id="SM00460"/>
    </source>
</evidence>
<protein>
    <recommendedName>
        <fullName evidence="3">Transglutaminase-like domain-containing protein</fullName>
    </recommendedName>
</protein>
<keyword evidence="2" id="KW-1133">Transmembrane helix</keyword>
<reference evidence="4" key="1">
    <citation type="submission" date="2020-11" db="EMBL/GenBank/DDBJ databases">
        <title>Multidrug resistant novel bacterium Savagea serpentis sp. nov., isolated from the scats of a vine snake (Ahaetulla nasuta).</title>
        <authorList>
            <person name="Venkata Ramana V."/>
            <person name="Vikas Patil S."/>
            <person name="Yogita Lugani V."/>
        </authorList>
    </citation>
    <scope>NUCLEOTIDE SEQUENCE</scope>
    <source>
        <strain evidence="4">SN6</strain>
    </source>
</reference>
<feature type="domain" description="Transglutaminase-like" evidence="3">
    <location>
        <begin position="449"/>
        <end position="522"/>
    </location>
</feature>
<keyword evidence="2" id="KW-0472">Membrane</keyword>
<organism evidence="4 5">
    <name type="scientific">Savagea serpentis</name>
    <dbReference type="NCBI Taxonomy" id="2785297"/>
    <lineage>
        <taxon>Bacteria</taxon>
        <taxon>Bacillati</taxon>
        <taxon>Bacillota</taxon>
        <taxon>Bacilli</taxon>
        <taxon>Bacillales</taxon>
        <taxon>Caryophanaceae</taxon>
        <taxon>Savagea</taxon>
    </lineage>
</organism>
<dbReference type="InterPro" id="IPR002931">
    <property type="entry name" value="Transglutaminase-like"/>
</dbReference>
<sequence>MKAERMISALSRLVIYMSSFFILSEWLTPILEVTHSGSRFHFMLFVAFSLALYFLRTPWFISFPLKLIATVLLTTKIFDEYASWQDVWPFLKEQYEWNVPFLFMWDIEWLTNEFRTFLFFILLWMFTYFIHYWTDRMKRLFLFAIVTWAFFIILHMYGTYDSTFVIPKVMAYCLVIFIAMYWYRMSERNLPNQWKKALLSQLVAVVVVWSVAFTLPTSGDQMLLSNRQAQGERATGYSEDDEQLGGTIQDNDAVVMKVKGPAKQYWKIETKDTYTSKGWANTEEEHRKNTLPFAEPTSPHEKYTIQLLHSLPYAPYPYQMEGATPLDGGGAATFTLEEEYDRMRAYASYEAVDVNTYQVTVRKEAYSVDYMRTLQLEDYVNEPVGRYLQLPDSLPNRVRELATSIVEPYDNVYDQVKAVEHYFAENGYVYDKANVPVPQDGEDYVDQFLFESQVGYCDNYSTSMVVMLRSLGIPARWAKGYAFGEQHYEEGEIVHTITQNDAHSWVEVYMKEEGWVPFEPTLTFTNPADFHEEREETPEVESAQEEVKEEQQPMSEASPSPWKMWVILIALVAITVGAGYTLYKRKRREPSIAEIVPTQYERLLKKLKKKGFERHEAETYSTFAEKVSEELNLDGFIECTKIYEKLLYNGMLEKTEWLRLQQLIDRVFEQVDG</sequence>